<evidence type="ECO:0000259" key="7">
    <source>
        <dbReference type="PROSITE" id="PS50928"/>
    </source>
</evidence>
<reference evidence="8 9" key="1">
    <citation type="submission" date="2019-02" db="EMBL/GenBank/DDBJ databases">
        <title>Genomic Encyclopedia of Type Strains, Phase IV (KMG-IV): sequencing the most valuable type-strain genomes for metagenomic binning, comparative biology and taxonomic classification.</title>
        <authorList>
            <person name="Goeker M."/>
        </authorList>
    </citation>
    <scope>NUCLEOTIDE SEQUENCE [LARGE SCALE GENOMIC DNA]</scope>
    <source>
        <strain evidence="8 9">DSM 101727</strain>
    </source>
</reference>
<feature type="transmembrane region" description="Helical" evidence="6">
    <location>
        <begin position="168"/>
        <end position="194"/>
    </location>
</feature>
<dbReference type="SUPFAM" id="SSF161098">
    <property type="entry name" value="MetI-like"/>
    <property type="match status" value="1"/>
</dbReference>
<comment type="caution">
    <text evidence="8">The sequence shown here is derived from an EMBL/GenBank/DDBJ whole genome shotgun (WGS) entry which is preliminary data.</text>
</comment>
<feature type="transmembrane region" description="Helical" evidence="6">
    <location>
        <begin position="101"/>
        <end position="129"/>
    </location>
</feature>
<evidence type="ECO:0000313" key="9">
    <source>
        <dbReference type="Proteomes" id="UP000294257"/>
    </source>
</evidence>
<evidence type="ECO:0000256" key="1">
    <source>
        <dbReference type="ARBA" id="ARBA00004141"/>
    </source>
</evidence>
<dbReference type="CDD" id="cd06261">
    <property type="entry name" value="TM_PBP2"/>
    <property type="match status" value="1"/>
</dbReference>
<evidence type="ECO:0000256" key="6">
    <source>
        <dbReference type="RuleBase" id="RU363032"/>
    </source>
</evidence>
<evidence type="ECO:0000256" key="4">
    <source>
        <dbReference type="ARBA" id="ARBA00022989"/>
    </source>
</evidence>
<dbReference type="Proteomes" id="UP000294257">
    <property type="component" value="Unassembled WGS sequence"/>
</dbReference>
<dbReference type="GO" id="GO:0031460">
    <property type="term" value="P:glycine betaine transport"/>
    <property type="evidence" value="ECO:0007669"/>
    <property type="project" value="TreeGrafter"/>
</dbReference>
<evidence type="ECO:0000256" key="3">
    <source>
        <dbReference type="ARBA" id="ARBA00022692"/>
    </source>
</evidence>
<dbReference type="EMBL" id="SGWQ01000017">
    <property type="protein sequence ID" value="RZS30358.1"/>
    <property type="molecule type" value="Genomic_DNA"/>
</dbReference>
<gene>
    <name evidence="8" type="ORF">EV193_11754</name>
</gene>
<evidence type="ECO:0000256" key="5">
    <source>
        <dbReference type="ARBA" id="ARBA00023136"/>
    </source>
</evidence>
<organism evidence="8 9">
    <name type="scientific">Herbihabitans rhizosphaerae</name>
    <dbReference type="NCBI Taxonomy" id="1872711"/>
    <lineage>
        <taxon>Bacteria</taxon>
        <taxon>Bacillati</taxon>
        <taxon>Actinomycetota</taxon>
        <taxon>Actinomycetes</taxon>
        <taxon>Pseudonocardiales</taxon>
        <taxon>Pseudonocardiaceae</taxon>
        <taxon>Herbihabitans</taxon>
    </lineage>
</organism>
<protein>
    <submittedName>
        <fullName evidence="8">Osmoprotectant transport system permease protein</fullName>
    </submittedName>
</protein>
<proteinExistence type="inferred from homology"/>
<dbReference type="InterPro" id="IPR000515">
    <property type="entry name" value="MetI-like"/>
</dbReference>
<feature type="transmembrane region" description="Helical" evidence="6">
    <location>
        <begin position="60"/>
        <end position="81"/>
    </location>
</feature>
<dbReference type="InterPro" id="IPR035906">
    <property type="entry name" value="MetI-like_sf"/>
</dbReference>
<feature type="transmembrane region" description="Helical" evidence="6">
    <location>
        <begin position="219"/>
        <end position="240"/>
    </location>
</feature>
<keyword evidence="4 6" id="KW-1133">Transmembrane helix</keyword>
<name>A0A4Q7KBM5_9PSEU</name>
<keyword evidence="3 6" id="KW-0812">Transmembrane</keyword>
<feature type="domain" description="ABC transmembrane type-1" evidence="7">
    <location>
        <begin position="54"/>
        <end position="237"/>
    </location>
</feature>
<evidence type="ECO:0000313" key="8">
    <source>
        <dbReference type="EMBL" id="RZS30358.1"/>
    </source>
</evidence>
<sequence length="252" mass="26236">MTAPILHLIRSDLPETASNADHFGIVRQPSDLGGCTLSVWEYFQQNWISIVNDAIRHANLTIGVIAIAVVIGVGIGLMTYTQPALASLATSTTSAFLTIPSLALLGILIGPFGLGTVPVVVALVLYALLPITRNTIVGLRGVDPAVVGAAQGMGVGRGRLIYQVKFPLAWPVVLSGIRVSTQMIIGIATIGAYVKGPGLGNQIFGGLGRFGAANSLNQVLIGTVGVMLLALLFDLVYVVIGRVTTSRGIRGN</sequence>
<dbReference type="GO" id="GO:0005886">
    <property type="term" value="C:plasma membrane"/>
    <property type="evidence" value="ECO:0007669"/>
    <property type="project" value="UniProtKB-SubCell"/>
</dbReference>
<dbReference type="PROSITE" id="PS50928">
    <property type="entry name" value="ABC_TM1"/>
    <property type="match status" value="1"/>
</dbReference>
<dbReference type="PANTHER" id="PTHR30177">
    <property type="entry name" value="GLYCINE BETAINE/L-PROLINE TRANSPORT SYSTEM PERMEASE PROTEIN PROW"/>
    <property type="match status" value="1"/>
</dbReference>
<keyword evidence="9" id="KW-1185">Reference proteome</keyword>
<accession>A0A4Q7KBM5</accession>
<keyword evidence="2 6" id="KW-0813">Transport</keyword>
<dbReference type="GO" id="GO:0055085">
    <property type="term" value="P:transmembrane transport"/>
    <property type="evidence" value="ECO:0007669"/>
    <property type="project" value="InterPro"/>
</dbReference>
<dbReference type="Gene3D" id="1.10.3720.10">
    <property type="entry name" value="MetI-like"/>
    <property type="match status" value="1"/>
</dbReference>
<keyword evidence="5 6" id="KW-0472">Membrane</keyword>
<comment type="subcellular location">
    <subcellularLocation>
        <location evidence="6">Cell membrane</location>
        <topology evidence="6">Multi-pass membrane protein</topology>
    </subcellularLocation>
    <subcellularLocation>
        <location evidence="1">Membrane</location>
        <topology evidence="1">Multi-pass membrane protein</topology>
    </subcellularLocation>
</comment>
<comment type="similarity">
    <text evidence="6">Belongs to the binding-protein-dependent transport system permease family.</text>
</comment>
<dbReference type="PANTHER" id="PTHR30177:SF4">
    <property type="entry name" value="OSMOPROTECTANT IMPORT PERMEASE PROTEIN OSMW"/>
    <property type="match status" value="1"/>
</dbReference>
<dbReference type="Pfam" id="PF00528">
    <property type="entry name" value="BPD_transp_1"/>
    <property type="match status" value="1"/>
</dbReference>
<evidence type="ECO:0000256" key="2">
    <source>
        <dbReference type="ARBA" id="ARBA00022448"/>
    </source>
</evidence>
<dbReference type="AlphaFoldDB" id="A0A4Q7KBM5"/>
<dbReference type="InterPro" id="IPR051204">
    <property type="entry name" value="ABC_transp_perm/SBD"/>
</dbReference>